<dbReference type="GO" id="GO:0005634">
    <property type="term" value="C:nucleus"/>
    <property type="evidence" value="ECO:0007669"/>
    <property type="project" value="TreeGrafter"/>
</dbReference>
<keyword evidence="3" id="KW-1185">Reference proteome</keyword>
<evidence type="ECO:0000313" key="3">
    <source>
        <dbReference type="Proteomes" id="UP000688137"/>
    </source>
</evidence>
<evidence type="ECO:0000313" key="2">
    <source>
        <dbReference type="EMBL" id="CAD8112523.1"/>
    </source>
</evidence>
<dbReference type="InterPro" id="IPR050600">
    <property type="entry name" value="SETD3_SETD6_MTase"/>
</dbReference>
<name>A0A8S1QAV5_PARPR</name>
<dbReference type="PANTHER" id="PTHR13271">
    <property type="entry name" value="UNCHARACTERIZED PUTATIVE METHYLTRANSFERASE"/>
    <property type="match status" value="1"/>
</dbReference>
<accession>A0A8S1QAV5</accession>
<reference evidence="2" key="1">
    <citation type="submission" date="2021-01" db="EMBL/GenBank/DDBJ databases">
        <authorList>
            <consortium name="Genoscope - CEA"/>
            <person name="William W."/>
        </authorList>
    </citation>
    <scope>NUCLEOTIDE SEQUENCE</scope>
</reference>
<dbReference type="EMBL" id="CAJJDM010000157">
    <property type="protein sequence ID" value="CAD8112523.1"/>
    <property type="molecule type" value="Genomic_DNA"/>
</dbReference>
<comment type="caution">
    <text evidence="2">The sequence shown here is derived from an EMBL/GenBank/DDBJ whole genome shotgun (WGS) entry which is preliminary data.</text>
</comment>
<dbReference type="FunFam" id="3.90.1410.10:FF:000025">
    <property type="entry name" value="Uncharacterized protein"/>
    <property type="match status" value="1"/>
</dbReference>
<protein>
    <recommendedName>
        <fullName evidence="4">SET domain-containing protein</fullName>
    </recommendedName>
</protein>
<dbReference type="Proteomes" id="UP000688137">
    <property type="component" value="Unassembled WGS sequence"/>
</dbReference>
<gene>
    <name evidence="2" type="ORF">PPRIM_AZ9-3.1.T1520009</name>
</gene>
<organism evidence="2 3">
    <name type="scientific">Paramecium primaurelia</name>
    <dbReference type="NCBI Taxonomy" id="5886"/>
    <lineage>
        <taxon>Eukaryota</taxon>
        <taxon>Sar</taxon>
        <taxon>Alveolata</taxon>
        <taxon>Ciliophora</taxon>
        <taxon>Intramacronucleata</taxon>
        <taxon>Oligohymenophorea</taxon>
        <taxon>Peniculida</taxon>
        <taxon>Parameciidae</taxon>
        <taxon>Paramecium</taxon>
    </lineage>
</organism>
<dbReference type="OMA" id="FNHECAD"/>
<evidence type="ECO:0008006" key="4">
    <source>
        <dbReference type="Google" id="ProtNLM"/>
    </source>
</evidence>
<proteinExistence type="predicted"/>
<evidence type="ECO:0000256" key="1">
    <source>
        <dbReference type="SAM" id="Coils"/>
    </source>
</evidence>
<dbReference type="AlphaFoldDB" id="A0A8S1QAV5"/>
<dbReference type="CDD" id="cd10527">
    <property type="entry name" value="SET_LSMT"/>
    <property type="match status" value="1"/>
</dbReference>
<dbReference type="PANTHER" id="PTHR13271:SF34">
    <property type="entry name" value="N-LYSINE METHYLTRANSFERASE SETD6"/>
    <property type="match status" value="1"/>
</dbReference>
<feature type="coiled-coil region" evidence="1">
    <location>
        <begin position="585"/>
        <end position="619"/>
    </location>
</feature>
<dbReference type="GO" id="GO:0016279">
    <property type="term" value="F:protein-lysine N-methyltransferase activity"/>
    <property type="evidence" value="ECO:0007669"/>
    <property type="project" value="TreeGrafter"/>
</dbReference>
<keyword evidence="1" id="KW-0175">Coiled coil</keyword>
<sequence>MKRHSTGKKFHRIKGLKKADPNAIISQTPKQIEDFIENLKSQGSLIKKVKYAYFQTKNGLKYPGLIATEPIVPNDTLVTLPRQTLLTTKQAFESPLKPIFLEYPQFFSPQFHSKWEYHQILAFLLYEYQRGAESKWYHMIVNFPKDVDYAVYWNTEDLELLKDDNIIKSARKNLVELLVTFQTLRYITDKFPNLFKPGVVTMDNTIWIHTSIVTRCFGGQGLKYVTMVPFCELFNHECADVCYDLEQQDNSTRYNYEFMTKKLVHGQHNDDELSITSSENSQLSEDDMSDSEFVSGEYNQYIEFDFDEFSQNSIRNFEDNMSFMQKTQIRNEELIKMRKEFNIKMNIQKDVFQLAIDCKAFLFQNIDFGDNFSIFFLEQIFYKLDTLIQQYFSADKSSYEVREEINKIKNHCNLYQNYWYSFQNQILKRPIQQKYNIFAQKIGKRPKRNIFSMEQILSQPVDRNCDYYTPIFKQENFKNLLMRTRDPFEKGAQVYFCYSRLSNRKMLLKYGMALEYNKYDSAFLRVEFFKYIKNKVGLWIIHRFKLNKLKRFKLKHIIPPYEFIVFCKLIYWNSNVHSVDTIFKIQDLQLERKALSLALEILLEQNSKFKETVEDLEQQLLDKSLGYHQYFAVVYRLEKLRIYRRNIYLINIIIIVLDKMMNGVPFEQASERTEYDFDFYETNRYILRKYFDQLKWAIYQSK</sequence>